<protein>
    <recommendedName>
        <fullName evidence="4">Zinc-ribbon 15 domain-containing protein</fullName>
    </recommendedName>
</protein>
<dbReference type="InParanoid" id="A0A0H2RRH0"/>
<accession>A0A0H2RRH0</accession>
<feature type="region of interest" description="Disordered" evidence="1">
    <location>
        <begin position="76"/>
        <end position="124"/>
    </location>
</feature>
<dbReference type="PANTHER" id="PTHR28139:SF1">
    <property type="entry name" value="UPF0768 PROTEIN YBL029C-A"/>
    <property type="match status" value="1"/>
</dbReference>
<dbReference type="Proteomes" id="UP000053477">
    <property type="component" value="Unassembled WGS sequence"/>
</dbReference>
<gene>
    <name evidence="2" type="ORF">SCHPADRAFT_996793</name>
</gene>
<organism evidence="2 3">
    <name type="scientific">Schizopora paradoxa</name>
    <dbReference type="NCBI Taxonomy" id="27342"/>
    <lineage>
        <taxon>Eukaryota</taxon>
        <taxon>Fungi</taxon>
        <taxon>Dikarya</taxon>
        <taxon>Basidiomycota</taxon>
        <taxon>Agaricomycotina</taxon>
        <taxon>Agaricomycetes</taxon>
        <taxon>Hymenochaetales</taxon>
        <taxon>Schizoporaceae</taxon>
        <taxon>Schizopora</taxon>
    </lineage>
</organism>
<dbReference type="EMBL" id="KQ085947">
    <property type="protein sequence ID" value="KLO14202.1"/>
    <property type="molecule type" value="Genomic_DNA"/>
</dbReference>
<dbReference type="STRING" id="27342.A0A0H2RRH0"/>
<sequence>MDFICIPLVWGCPTKISQEGDPQMRVCPRCHNVAVYQAKSRTWFEFCWVPLIPFSSSHIWKCNICNWEVKRVEGQPEPQLPGFQQQPYMSPPQPGYQPGYMSPQPMQAAHQPSYTNQGGYPKPG</sequence>
<reference evidence="2 3" key="1">
    <citation type="submission" date="2015-04" db="EMBL/GenBank/DDBJ databases">
        <title>Complete genome sequence of Schizopora paradoxa KUC8140, a cosmopolitan wood degrader in East Asia.</title>
        <authorList>
            <consortium name="DOE Joint Genome Institute"/>
            <person name="Min B."/>
            <person name="Park H."/>
            <person name="Jang Y."/>
            <person name="Kim J.-J."/>
            <person name="Kim K.H."/>
            <person name="Pangilinan J."/>
            <person name="Lipzen A."/>
            <person name="Riley R."/>
            <person name="Grigoriev I.V."/>
            <person name="Spatafora J.W."/>
            <person name="Choi I.-G."/>
        </authorList>
    </citation>
    <scope>NUCLEOTIDE SEQUENCE [LARGE SCALE GENOMIC DNA]</scope>
    <source>
        <strain evidence="2 3">KUC8140</strain>
    </source>
</reference>
<dbReference type="PANTHER" id="PTHR28139">
    <property type="entry name" value="UPF0768 PROTEIN YBL029C-A"/>
    <property type="match status" value="1"/>
</dbReference>
<dbReference type="OrthoDB" id="5545479at2759"/>
<proteinExistence type="predicted"/>
<evidence type="ECO:0008006" key="4">
    <source>
        <dbReference type="Google" id="ProtNLM"/>
    </source>
</evidence>
<keyword evidence="3" id="KW-1185">Reference proteome</keyword>
<evidence type="ECO:0000313" key="3">
    <source>
        <dbReference type="Proteomes" id="UP000053477"/>
    </source>
</evidence>
<dbReference type="AlphaFoldDB" id="A0A0H2RRH0"/>
<name>A0A0H2RRH0_9AGAM</name>
<evidence type="ECO:0000313" key="2">
    <source>
        <dbReference type="EMBL" id="KLO14202.1"/>
    </source>
</evidence>
<evidence type="ECO:0000256" key="1">
    <source>
        <dbReference type="SAM" id="MobiDB-lite"/>
    </source>
</evidence>